<evidence type="ECO:0008006" key="5">
    <source>
        <dbReference type="Google" id="ProtNLM"/>
    </source>
</evidence>
<evidence type="ECO:0000313" key="3">
    <source>
        <dbReference type="EMBL" id="QDT35408.1"/>
    </source>
</evidence>
<feature type="transmembrane region" description="Helical" evidence="2">
    <location>
        <begin position="38"/>
        <end position="60"/>
    </location>
</feature>
<evidence type="ECO:0000256" key="1">
    <source>
        <dbReference type="SAM" id="MobiDB-lite"/>
    </source>
</evidence>
<dbReference type="AlphaFoldDB" id="A0A517QUV0"/>
<feature type="region of interest" description="Disordered" evidence="1">
    <location>
        <begin position="158"/>
        <end position="186"/>
    </location>
</feature>
<keyword evidence="2" id="KW-0812">Transmembrane</keyword>
<name>A0A517QUV0_9PLAN</name>
<evidence type="ECO:0000313" key="4">
    <source>
        <dbReference type="Proteomes" id="UP000315724"/>
    </source>
</evidence>
<organism evidence="3 4">
    <name type="scientific">Thalassoglobus polymorphus</name>
    <dbReference type="NCBI Taxonomy" id="2527994"/>
    <lineage>
        <taxon>Bacteria</taxon>
        <taxon>Pseudomonadati</taxon>
        <taxon>Planctomycetota</taxon>
        <taxon>Planctomycetia</taxon>
        <taxon>Planctomycetales</taxon>
        <taxon>Planctomycetaceae</taxon>
        <taxon>Thalassoglobus</taxon>
    </lineage>
</organism>
<dbReference type="RefSeq" id="WP_145204932.1">
    <property type="nucleotide sequence ID" value="NZ_CP036267.1"/>
</dbReference>
<keyword evidence="4" id="KW-1185">Reference proteome</keyword>
<feature type="compositionally biased region" description="Low complexity" evidence="1">
    <location>
        <begin position="158"/>
        <end position="169"/>
    </location>
</feature>
<keyword evidence="2" id="KW-0472">Membrane</keyword>
<feature type="transmembrane region" description="Helical" evidence="2">
    <location>
        <begin position="100"/>
        <end position="123"/>
    </location>
</feature>
<accession>A0A517QUV0</accession>
<keyword evidence="2" id="KW-1133">Transmembrane helix</keyword>
<dbReference type="EMBL" id="CP036267">
    <property type="protein sequence ID" value="QDT35408.1"/>
    <property type="molecule type" value="Genomic_DNA"/>
</dbReference>
<protein>
    <recommendedName>
        <fullName evidence="5">EamA-like transporter family protein</fullName>
    </recommendedName>
</protein>
<dbReference type="OrthoDB" id="257805at2"/>
<dbReference type="Proteomes" id="UP000315724">
    <property type="component" value="Chromosome"/>
</dbReference>
<feature type="transmembrane region" description="Helical" evidence="2">
    <location>
        <begin position="72"/>
        <end position="94"/>
    </location>
</feature>
<sequence length="186" mass="19109">MSPKALGLLFAVATAVFWGLYGPALGKSRIPGQTPFKPYVFIGIAYLVWGCLGGAVAVQLSGDGFSFPAKAGWWGFIAGSLGAFGALTLTYAMYQAKDASLVMPVVFGGATSVAAITGLVIQAQQGKMHIDPRQLIGFLLVVVGVVLIQKYSAHGPAPAPAKPAAAAHATESNGVEEDTQAATEKS</sequence>
<dbReference type="KEGG" id="tpol:Mal48_46850"/>
<proteinExistence type="predicted"/>
<feature type="transmembrane region" description="Helical" evidence="2">
    <location>
        <begin position="135"/>
        <end position="153"/>
    </location>
</feature>
<evidence type="ECO:0000256" key="2">
    <source>
        <dbReference type="SAM" id="Phobius"/>
    </source>
</evidence>
<gene>
    <name evidence="3" type="ORF">Mal48_46850</name>
</gene>
<reference evidence="3 4" key="1">
    <citation type="submission" date="2019-02" db="EMBL/GenBank/DDBJ databases">
        <title>Deep-cultivation of Planctomycetes and their phenomic and genomic characterization uncovers novel biology.</title>
        <authorList>
            <person name="Wiegand S."/>
            <person name="Jogler M."/>
            <person name="Boedeker C."/>
            <person name="Pinto D."/>
            <person name="Vollmers J."/>
            <person name="Rivas-Marin E."/>
            <person name="Kohn T."/>
            <person name="Peeters S.H."/>
            <person name="Heuer A."/>
            <person name="Rast P."/>
            <person name="Oberbeckmann S."/>
            <person name="Bunk B."/>
            <person name="Jeske O."/>
            <person name="Meyerdierks A."/>
            <person name="Storesund J.E."/>
            <person name="Kallscheuer N."/>
            <person name="Luecker S."/>
            <person name="Lage O.M."/>
            <person name="Pohl T."/>
            <person name="Merkel B.J."/>
            <person name="Hornburger P."/>
            <person name="Mueller R.-W."/>
            <person name="Bruemmer F."/>
            <person name="Labrenz M."/>
            <person name="Spormann A.M."/>
            <person name="Op den Camp H."/>
            <person name="Overmann J."/>
            <person name="Amann R."/>
            <person name="Jetten M.S.M."/>
            <person name="Mascher T."/>
            <person name="Medema M.H."/>
            <person name="Devos D.P."/>
            <person name="Kaster A.-K."/>
            <person name="Ovreas L."/>
            <person name="Rohde M."/>
            <person name="Galperin M.Y."/>
            <person name="Jogler C."/>
        </authorList>
    </citation>
    <scope>NUCLEOTIDE SEQUENCE [LARGE SCALE GENOMIC DNA]</scope>
    <source>
        <strain evidence="3 4">Mal48</strain>
    </source>
</reference>